<sequence>MIKPNFQRLWLEFPDHVQYKTMKDLYTMLGGAAEKNINSPGFGPNGNACASRLSVAFNKAGAPISTAMANAVNARTLGTSDGSRIIYGVADFRNYLLKVLGKPSVDNMSPYDDEFKNRKGIIAFSVNWTGATGHIALWNGSNYREPGHDDYSSYVNPANPDVKTSKGEFWELA</sequence>
<evidence type="ECO:0000313" key="1">
    <source>
        <dbReference type="EMBL" id="NHZ66303.1"/>
    </source>
</evidence>
<reference evidence="1 2" key="1">
    <citation type="submission" date="2019-10" db="EMBL/GenBank/DDBJ databases">
        <title>Taxonomy of Antarctic Massilia spp.: description of Massilia rubra sp. nov., Massilia aquatica sp. nov., Massilia mucilaginosa sp. nov., Massilia frigida sp. nov. isolated from streams, lakes and regoliths.</title>
        <authorList>
            <person name="Holochova P."/>
            <person name="Sedlacek I."/>
            <person name="Kralova S."/>
            <person name="Maslanova I."/>
            <person name="Busse H.-J."/>
            <person name="Stankova E."/>
            <person name="Vrbovska V."/>
            <person name="Kovarovic V."/>
            <person name="Bartak M."/>
            <person name="Svec P."/>
            <person name="Pantucek R."/>
        </authorList>
    </citation>
    <scope>NUCLEOTIDE SEQUENCE [LARGE SCALE GENOMIC DNA]</scope>
    <source>
        <strain evidence="1 2">CCM 8694</strain>
    </source>
</reference>
<gene>
    <name evidence="1" type="ORF">F1735_29105</name>
</gene>
<accession>A0ABX0N1Q8</accession>
<dbReference type="EMBL" id="WHJF01000126">
    <property type="protein sequence ID" value="NHZ66303.1"/>
    <property type="molecule type" value="Genomic_DNA"/>
</dbReference>
<keyword evidence="2" id="KW-1185">Reference proteome</keyword>
<dbReference type="Pfam" id="PF14113">
    <property type="entry name" value="Tae4"/>
    <property type="match status" value="1"/>
</dbReference>
<name>A0ABX0N1Q8_9BURK</name>
<dbReference type="Proteomes" id="UP000610594">
    <property type="component" value="Unassembled WGS sequence"/>
</dbReference>
<dbReference type="InterPro" id="IPR025562">
    <property type="entry name" value="Tae4"/>
</dbReference>
<proteinExistence type="predicted"/>
<organism evidence="1 2">
    <name type="scientific">Massilia genomosp. 1</name>
    <dbReference type="NCBI Taxonomy" id="2609280"/>
    <lineage>
        <taxon>Bacteria</taxon>
        <taxon>Pseudomonadati</taxon>
        <taxon>Pseudomonadota</taxon>
        <taxon>Betaproteobacteria</taxon>
        <taxon>Burkholderiales</taxon>
        <taxon>Oxalobacteraceae</taxon>
        <taxon>Telluria group</taxon>
        <taxon>Massilia</taxon>
    </lineage>
</organism>
<comment type="caution">
    <text evidence="1">The sequence shown here is derived from an EMBL/GenBank/DDBJ whole genome shotgun (WGS) entry which is preliminary data.</text>
</comment>
<dbReference type="Gene3D" id="3.90.1720.70">
    <property type="match status" value="1"/>
</dbReference>
<protein>
    <recommendedName>
        <fullName evidence="3">Cytoplasmic protein</fullName>
    </recommendedName>
</protein>
<evidence type="ECO:0008006" key="3">
    <source>
        <dbReference type="Google" id="ProtNLM"/>
    </source>
</evidence>
<evidence type="ECO:0000313" key="2">
    <source>
        <dbReference type="Proteomes" id="UP000610594"/>
    </source>
</evidence>